<feature type="binding site" description="covalent" evidence="9">
    <location>
        <position position="59"/>
    </location>
    <ligand>
        <name>heme c</name>
        <dbReference type="ChEBI" id="CHEBI:61717"/>
        <label>1</label>
    </ligand>
</feature>
<dbReference type="InterPro" id="IPR051459">
    <property type="entry name" value="Cytochrome_c-type_DH"/>
</dbReference>
<feature type="binding site" description="covalent" evidence="9">
    <location>
        <position position="62"/>
    </location>
    <ligand>
        <name>heme c</name>
        <dbReference type="ChEBI" id="CHEBI:61717"/>
        <label>1</label>
    </ligand>
</feature>
<evidence type="ECO:0000256" key="1">
    <source>
        <dbReference type="ARBA" id="ARBA00004236"/>
    </source>
</evidence>
<dbReference type="InterPro" id="IPR014353">
    <property type="entry name" value="Membr-bd_ADH_cyt_c"/>
</dbReference>
<dbReference type="Gene3D" id="1.10.760.10">
    <property type="entry name" value="Cytochrome c-like domain"/>
    <property type="match status" value="2"/>
</dbReference>
<dbReference type="Pfam" id="PF00034">
    <property type="entry name" value="Cytochrom_C"/>
    <property type="match status" value="1"/>
</dbReference>
<sequence>MNRWKKRALSLSALVLAAGAVLLVFSLQPEIAPVAPPQASQFSAEQIARGKTLAALGDCKVCHTRTGGQVDAGGMAFNTQFGTIYSSNITPDVATGIGSWSYPAFKRAMRYGINREGHYLYPAFPYTSFTLTRDDDLQDLYAWLMVQPAVSYRPPKTELHFPFNVRQGMFAWNWLFLTPGPLPVNPQHSEEWNRGAYLGESLGHCSACHSPRNLAGAEKGGSHHLSGGIVDGWSVPALNSHSPAPIAWNHQQLMQFMRTGFASSHGVAAGPMAPVIAEGLSQLPEDDLRAIATWLASFQPPWPDHGKEVSIQAEQQMMLANSPGARQFAGSCMACHAQNTGPKLYGVRPSLMLNSNLYSDSPDNLIRIVLDGIQHPATPELGSMPGFRYQLNNQQIAVLLNYLRTDLAQRASWPDLQNRIEQIRQQTEDKS</sequence>
<evidence type="ECO:0000256" key="9">
    <source>
        <dbReference type="PIRSR" id="PIRSR000018-50"/>
    </source>
</evidence>
<gene>
    <name evidence="12" type="ORF">CQW29_02920</name>
</gene>
<evidence type="ECO:0000256" key="6">
    <source>
        <dbReference type="ARBA" id="ARBA00022737"/>
    </source>
</evidence>
<feature type="binding site" description="axial binding residue" evidence="10">
    <location>
        <position position="336"/>
    </location>
    <ligand>
        <name>heme c</name>
        <dbReference type="ChEBI" id="CHEBI:61717"/>
        <label>3</label>
    </ligand>
    <ligandPart>
        <name>Fe</name>
        <dbReference type="ChEBI" id="CHEBI:18248"/>
    </ligandPart>
</feature>
<dbReference type="GO" id="GO:0005506">
    <property type="term" value="F:iron ion binding"/>
    <property type="evidence" value="ECO:0007669"/>
    <property type="project" value="InterPro"/>
</dbReference>
<keyword evidence="13" id="KW-1185">Reference proteome</keyword>
<comment type="caution">
    <text evidence="12">The sequence shown here is derived from an EMBL/GenBank/DDBJ whole genome shotgun (WGS) entry which is preliminary data.</text>
</comment>
<evidence type="ECO:0000313" key="12">
    <source>
        <dbReference type="EMBL" id="PRD16633.1"/>
    </source>
</evidence>
<dbReference type="PANTHER" id="PTHR35008">
    <property type="entry name" value="BLL4482 PROTEIN-RELATED"/>
    <property type="match status" value="1"/>
</dbReference>
<evidence type="ECO:0000256" key="3">
    <source>
        <dbReference type="ARBA" id="ARBA00022617"/>
    </source>
</evidence>
<evidence type="ECO:0000313" key="13">
    <source>
        <dbReference type="Proteomes" id="UP000239181"/>
    </source>
</evidence>
<keyword evidence="3 9" id="KW-0349">Heme</keyword>
<protein>
    <submittedName>
        <fullName evidence="12">Cytochrome C</fullName>
    </submittedName>
</protein>
<comment type="cofactor">
    <cofactor evidence="9">
        <name>heme c</name>
        <dbReference type="ChEBI" id="CHEBI:61717"/>
    </cofactor>
    <text evidence="9">Binds 3 heme c groups covalently per subunit.</text>
</comment>
<feature type="binding site" description="axial binding residue" evidence="10">
    <location>
        <position position="63"/>
    </location>
    <ligand>
        <name>heme c</name>
        <dbReference type="ChEBI" id="CHEBI:61717"/>
        <label>1</label>
    </ligand>
    <ligandPart>
        <name>Fe</name>
        <dbReference type="ChEBI" id="CHEBI:18248"/>
    </ligandPart>
</feature>
<keyword evidence="5" id="KW-0732">Signal</keyword>
<keyword evidence="7 10" id="KW-0408">Iron</keyword>
<dbReference type="SUPFAM" id="SSF46626">
    <property type="entry name" value="Cytochrome c"/>
    <property type="match status" value="3"/>
</dbReference>
<evidence type="ECO:0000256" key="2">
    <source>
        <dbReference type="ARBA" id="ARBA00022475"/>
    </source>
</evidence>
<feature type="binding site" description="covalent" evidence="9">
    <location>
        <position position="208"/>
    </location>
    <ligand>
        <name>heme c</name>
        <dbReference type="ChEBI" id="CHEBI:61717"/>
        <label>2</label>
    </ligand>
</feature>
<evidence type="ECO:0000256" key="5">
    <source>
        <dbReference type="ARBA" id="ARBA00022729"/>
    </source>
</evidence>
<feature type="domain" description="Cytochrome c" evidence="11">
    <location>
        <begin position="45"/>
        <end position="148"/>
    </location>
</feature>
<accession>A0A2S9IFQ2</accession>
<evidence type="ECO:0000256" key="7">
    <source>
        <dbReference type="ARBA" id="ARBA00023004"/>
    </source>
</evidence>
<dbReference type="AlphaFoldDB" id="A0A2S9IFQ2"/>
<feature type="binding site" description="axial binding residue" evidence="10">
    <location>
        <position position="209"/>
    </location>
    <ligand>
        <name>heme c</name>
        <dbReference type="ChEBI" id="CHEBI:61717"/>
        <label>2</label>
    </ligand>
    <ligandPart>
        <name>Fe</name>
        <dbReference type="ChEBI" id="CHEBI:18248"/>
    </ligandPart>
</feature>
<dbReference type="GO" id="GO:0009055">
    <property type="term" value="F:electron transfer activity"/>
    <property type="evidence" value="ECO:0007669"/>
    <property type="project" value="InterPro"/>
</dbReference>
<feature type="domain" description="Cytochrome c" evidence="11">
    <location>
        <begin position="190"/>
        <end position="299"/>
    </location>
</feature>
<feature type="domain" description="Cytochrome c" evidence="11">
    <location>
        <begin position="319"/>
        <end position="407"/>
    </location>
</feature>
<feature type="binding site" description="covalent" evidence="9">
    <location>
        <position position="205"/>
    </location>
    <ligand>
        <name>heme c</name>
        <dbReference type="ChEBI" id="CHEBI:61717"/>
        <label>2</label>
    </ligand>
</feature>
<dbReference type="PROSITE" id="PS51007">
    <property type="entry name" value="CYTC"/>
    <property type="match status" value="3"/>
</dbReference>
<feature type="binding site" description="covalent" evidence="9">
    <location>
        <position position="332"/>
    </location>
    <ligand>
        <name>heme c</name>
        <dbReference type="ChEBI" id="CHEBI:61717"/>
        <label>3</label>
    </ligand>
</feature>
<keyword evidence="6" id="KW-0677">Repeat</keyword>
<evidence type="ECO:0000259" key="11">
    <source>
        <dbReference type="PROSITE" id="PS51007"/>
    </source>
</evidence>
<feature type="binding site" description="covalent" evidence="9">
    <location>
        <position position="335"/>
    </location>
    <ligand>
        <name>heme c</name>
        <dbReference type="ChEBI" id="CHEBI:61717"/>
        <label>3</label>
    </ligand>
</feature>
<dbReference type="GO" id="GO:0020037">
    <property type="term" value="F:heme binding"/>
    <property type="evidence" value="ECO:0007669"/>
    <property type="project" value="InterPro"/>
</dbReference>
<dbReference type="InterPro" id="IPR009056">
    <property type="entry name" value="Cyt_c-like_dom"/>
</dbReference>
<dbReference type="PANTHER" id="PTHR35008:SF8">
    <property type="entry name" value="ALCOHOL DEHYDROGENASE CYTOCHROME C SUBUNIT"/>
    <property type="match status" value="1"/>
</dbReference>
<keyword evidence="4 10" id="KW-0479">Metal-binding</keyword>
<dbReference type="GO" id="GO:0005886">
    <property type="term" value="C:plasma membrane"/>
    <property type="evidence" value="ECO:0007669"/>
    <property type="project" value="UniProtKB-SubCell"/>
</dbReference>
<dbReference type="EMBL" id="PDET01000002">
    <property type="protein sequence ID" value="PRD16633.1"/>
    <property type="molecule type" value="Genomic_DNA"/>
</dbReference>
<dbReference type="GO" id="GO:0016614">
    <property type="term" value="F:oxidoreductase activity, acting on CH-OH group of donors"/>
    <property type="evidence" value="ECO:0007669"/>
    <property type="project" value="InterPro"/>
</dbReference>
<organism evidence="12 13">
    <name type="scientific">Pantoea coffeiphila</name>
    <dbReference type="NCBI Taxonomy" id="1465635"/>
    <lineage>
        <taxon>Bacteria</taxon>
        <taxon>Pseudomonadati</taxon>
        <taxon>Pseudomonadota</taxon>
        <taxon>Gammaproteobacteria</taxon>
        <taxon>Enterobacterales</taxon>
        <taxon>Erwiniaceae</taxon>
        <taxon>Pantoea</taxon>
    </lineage>
</organism>
<keyword evidence="2" id="KW-1003">Cell membrane</keyword>
<dbReference type="RefSeq" id="WP_105591213.1">
    <property type="nucleotide sequence ID" value="NZ_PDET01000002.1"/>
</dbReference>
<evidence type="ECO:0000256" key="4">
    <source>
        <dbReference type="ARBA" id="ARBA00022723"/>
    </source>
</evidence>
<proteinExistence type="predicted"/>
<reference evidence="12 13" key="1">
    <citation type="submission" date="2017-10" db="EMBL/GenBank/DDBJ databases">
        <title>Draft genome of two endophytic bacteria isolated from 'guarana' Paullinia cupana (Mart.) Ducke.</title>
        <authorList>
            <person name="Siqueira K.A."/>
            <person name="Liotti R.G."/>
            <person name="Mendes T.A."/>
            <person name="Soares M.A."/>
        </authorList>
    </citation>
    <scope>NUCLEOTIDE SEQUENCE [LARGE SCALE GENOMIC DNA]</scope>
    <source>
        <strain evidence="12 13">342</strain>
    </source>
</reference>
<dbReference type="InterPro" id="IPR036909">
    <property type="entry name" value="Cyt_c-like_dom_sf"/>
</dbReference>
<dbReference type="OrthoDB" id="9811281at2"/>
<evidence type="ECO:0000256" key="8">
    <source>
        <dbReference type="ARBA" id="ARBA00023136"/>
    </source>
</evidence>
<comment type="subcellular location">
    <subcellularLocation>
        <location evidence="1">Cell membrane</location>
    </subcellularLocation>
</comment>
<name>A0A2S9IFQ2_9GAMM</name>
<dbReference type="Proteomes" id="UP000239181">
    <property type="component" value="Unassembled WGS sequence"/>
</dbReference>
<dbReference type="PIRSF" id="PIRSF000018">
    <property type="entry name" value="Mb_ADH_cyt_c"/>
    <property type="match status" value="1"/>
</dbReference>
<keyword evidence="8" id="KW-0472">Membrane</keyword>
<evidence type="ECO:0000256" key="10">
    <source>
        <dbReference type="PIRSR" id="PIRSR000018-51"/>
    </source>
</evidence>